<dbReference type="AlphaFoldDB" id="A0A6G0R190"/>
<organism evidence="4 5">
    <name type="scientific">Phytophthora fragariae</name>
    <dbReference type="NCBI Taxonomy" id="53985"/>
    <lineage>
        <taxon>Eukaryota</taxon>
        <taxon>Sar</taxon>
        <taxon>Stramenopiles</taxon>
        <taxon>Oomycota</taxon>
        <taxon>Peronosporomycetes</taxon>
        <taxon>Peronosporales</taxon>
        <taxon>Peronosporaceae</taxon>
        <taxon>Phytophthora</taxon>
    </lineage>
</organism>
<proteinExistence type="predicted"/>
<feature type="transmembrane region" description="Helical" evidence="3">
    <location>
        <begin position="6"/>
        <end position="24"/>
    </location>
</feature>
<dbReference type="EMBL" id="QXFY01001702">
    <property type="protein sequence ID" value="KAE9311421.1"/>
    <property type="molecule type" value="Genomic_DNA"/>
</dbReference>
<evidence type="ECO:0000256" key="1">
    <source>
        <dbReference type="SAM" id="Coils"/>
    </source>
</evidence>
<evidence type="ECO:0000313" key="5">
    <source>
        <dbReference type="Proteomes" id="UP000486351"/>
    </source>
</evidence>
<name>A0A6G0R190_9STRA</name>
<keyword evidence="3" id="KW-0812">Transmembrane</keyword>
<evidence type="ECO:0000313" key="4">
    <source>
        <dbReference type="EMBL" id="KAE9311421.1"/>
    </source>
</evidence>
<dbReference type="Proteomes" id="UP000486351">
    <property type="component" value="Unassembled WGS sequence"/>
</dbReference>
<protein>
    <submittedName>
        <fullName evidence="4">Uncharacterized protein</fullName>
    </submittedName>
</protein>
<feature type="region of interest" description="Disordered" evidence="2">
    <location>
        <begin position="33"/>
        <end position="72"/>
    </location>
</feature>
<accession>A0A6G0R190</accession>
<evidence type="ECO:0000256" key="3">
    <source>
        <dbReference type="SAM" id="Phobius"/>
    </source>
</evidence>
<keyword evidence="1" id="KW-0175">Coiled coil</keyword>
<feature type="transmembrane region" description="Helical" evidence="3">
    <location>
        <begin position="133"/>
        <end position="151"/>
    </location>
</feature>
<sequence length="192" mass="20977">MDGLQSVVIGVAVGLVLVSILTLYPGEPFDYTADDGRTSDHPSSTAAFTNEPGPTSTATKPADNTGQTQKQQQLAEIEKAAQRVKVQKLLELLGLELEKARQLVQRAKKEALDAVETPGHPPTSYTGSSKSAWLDRAFFTVMFGLLVWVLWQDYSINLFSVAAHMLPREAEVVRQVLAAPQGLLARVFALWE</sequence>
<reference evidence="4 5" key="1">
    <citation type="submission" date="2018-09" db="EMBL/GenBank/DDBJ databases">
        <title>Genomic investigation of the strawberry pathogen Phytophthora fragariae indicates pathogenicity is determined by transcriptional variation in three key races.</title>
        <authorList>
            <person name="Adams T.M."/>
            <person name="Armitage A.D."/>
            <person name="Sobczyk M.K."/>
            <person name="Bates H.J."/>
            <person name="Dunwell J.M."/>
            <person name="Nellist C.F."/>
            <person name="Harrison R.J."/>
        </authorList>
    </citation>
    <scope>NUCLEOTIDE SEQUENCE [LARGE SCALE GENOMIC DNA]</scope>
    <source>
        <strain evidence="4 5">NOV-77</strain>
    </source>
</reference>
<feature type="coiled-coil region" evidence="1">
    <location>
        <begin position="90"/>
        <end position="117"/>
    </location>
</feature>
<feature type="compositionally biased region" description="Polar residues" evidence="2">
    <location>
        <begin position="41"/>
        <end position="72"/>
    </location>
</feature>
<comment type="caution">
    <text evidence="4">The sequence shown here is derived from an EMBL/GenBank/DDBJ whole genome shotgun (WGS) entry which is preliminary data.</text>
</comment>
<keyword evidence="3" id="KW-1133">Transmembrane helix</keyword>
<evidence type="ECO:0000256" key="2">
    <source>
        <dbReference type="SAM" id="MobiDB-lite"/>
    </source>
</evidence>
<keyword evidence="3" id="KW-0472">Membrane</keyword>
<gene>
    <name evidence="4" type="ORF">PF008_g20207</name>
</gene>